<dbReference type="STRING" id="1224947.SAMN05216480_10541"/>
<sequence>MTTAFNTAKSNPFQLSTQVKNILQEKGFSSLFNWNDYNYFKTKVKAFHKAQAIAEKFIEENQAQNESDLAEYIF</sequence>
<dbReference type="Proteomes" id="UP000199138">
    <property type="component" value="Unassembled WGS sequence"/>
</dbReference>
<dbReference type="EMBL" id="FPBK01000005">
    <property type="protein sequence ID" value="SFU49073.1"/>
    <property type="molecule type" value="Genomic_DNA"/>
</dbReference>
<keyword evidence="2" id="KW-1185">Reference proteome</keyword>
<protein>
    <submittedName>
        <fullName evidence="1">Uncharacterized protein</fullName>
    </submittedName>
</protein>
<accession>A0A1I7GKV7</accession>
<dbReference type="OrthoDB" id="1453073at2"/>
<dbReference type="AlphaFoldDB" id="A0A1I7GKV7"/>
<evidence type="ECO:0000313" key="2">
    <source>
        <dbReference type="Proteomes" id="UP000199138"/>
    </source>
</evidence>
<proteinExistence type="predicted"/>
<gene>
    <name evidence="1" type="ORF">SAMN05216480_10541</name>
</gene>
<organism evidence="1 2">
    <name type="scientific">Pustulibacterium marinum</name>
    <dbReference type="NCBI Taxonomy" id="1224947"/>
    <lineage>
        <taxon>Bacteria</taxon>
        <taxon>Pseudomonadati</taxon>
        <taxon>Bacteroidota</taxon>
        <taxon>Flavobacteriia</taxon>
        <taxon>Flavobacteriales</taxon>
        <taxon>Flavobacteriaceae</taxon>
        <taxon>Pustulibacterium</taxon>
    </lineage>
</organism>
<reference evidence="2" key="1">
    <citation type="submission" date="2016-10" db="EMBL/GenBank/DDBJ databases">
        <authorList>
            <person name="Varghese N."/>
            <person name="Submissions S."/>
        </authorList>
    </citation>
    <scope>NUCLEOTIDE SEQUENCE [LARGE SCALE GENOMIC DNA]</scope>
    <source>
        <strain evidence="2">CGMCC 1.12333</strain>
    </source>
</reference>
<name>A0A1I7GKV7_9FLAO</name>
<dbReference type="RefSeq" id="WP_093024716.1">
    <property type="nucleotide sequence ID" value="NZ_FPBK01000005.1"/>
</dbReference>
<evidence type="ECO:0000313" key="1">
    <source>
        <dbReference type="EMBL" id="SFU49073.1"/>
    </source>
</evidence>